<dbReference type="EMBL" id="SMOG01000026">
    <property type="protein sequence ID" value="TDF72550.1"/>
    <property type="molecule type" value="Genomic_DNA"/>
</dbReference>
<sequence length="142" mass="15928">MKTLTPKPGDIERTWYVIDATDQPLGRLSSKIASILCGKHKPYYARNIDTGDYVIVINAEKVKVTGLKSIQKVYHSFSGYPSGLKDIPYSKMLEKNPTKIIEHAVRGMMPKTILGDAMFKKLKVYAGNEHPHSAQKPVELKL</sequence>
<organism evidence="1 2">
    <name type="scientific">Candidatus Syntrophosphaera thermopropionivorans</name>
    <dbReference type="NCBI Taxonomy" id="2593015"/>
    <lineage>
        <taxon>Bacteria</taxon>
        <taxon>Pseudomonadati</taxon>
        <taxon>Candidatus Cloacimonadota</taxon>
        <taxon>Candidatus Cloacimonadia</taxon>
        <taxon>Candidatus Cloacimonadales</taxon>
        <taxon>Candidatus Cloacimonadaceae</taxon>
        <taxon>Candidatus Syntrophosphaera</taxon>
    </lineage>
</organism>
<keyword evidence="2" id="KW-1185">Reference proteome</keyword>
<evidence type="ECO:0000313" key="1">
    <source>
        <dbReference type="EMBL" id="TDF72550.1"/>
    </source>
</evidence>
<proteinExistence type="predicted"/>
<name>A0AC61QHV4_9BACT</name>
<accession>A0AC61QHV4</accession>
<keyword evidence="1" id="KW-0689">Ribosomal protein</keyword>
<dbReference type="Proteomes" id="UP000294588">
    <property type="component" value="Unassembled WGS sequence"/>
</dbReference>
<evidence type="ECO:0000313" key="2">
    <source>
        <dbReference type="Proteomes" id="UP000294588"/>
    </source>
</evidence>
<protein>
    <submittedName>
        <fullName evidence="1">50S ribosomal protein L13</fullName>
    </submittedName>
</protein>
<comment type="caution">
    <text evidence="1">The sequence shown here is derived from an EMBL/GenBank/DDBJ whole genome shotgun (WGS) entry which is preliminary data.</text>
</comment>
<gene>
    <name evidence="1" type="primary">rplM</name>
    <name evidence="1" type="ORF">E0946_06410</name>
</gene>
<reference evidence="1" key="1">
    <citation type="submission" date="2019-03" db="EMBL/GenBank/DDBJ databases">
        <title>Candidatus Syntrophosphaera thermopropionivorans: a novel player in syntrophic propionate oxidation during anaerobic digestion.</title>
        <authorList>
            <person name="Dyksma S."/>
        </authorList>
    </citation>
    <scope>NUCLEOTIDE SEQUENCE</scope>
    <source>
        <strain evidence="1">W5</strain>
    </source>
</reference>
<keyword evidence="1" id="KW-0687">Ribonucleoprotein</keyword>